<evidence type="ECO:0000313" key="1">
    <source>
        <dbReference type="EMBL" id="MEM0624601.1"/>
    </source>
</evidence>
<dbReference type="Gene3D" id="1.10.30.50">
    <property type="match status" value="1"/>
</dbReference>
<evidence type="ECO:0000313" key="2">
    <source>
        <dbReference type="Proteomes" id="UP001458070"/>
    </source>
</evidence>
<protein>
    <recommendedName>
        <fullName evidence="3">HNH endonuclease</fullName>
    </recommendedName>
</protein>
<reference evidence="1 2" key="1">
    <citation type="submission" date="2024-04" db="EMBL/GenBank/DDBJ databases">
        <title>Draft genome assemblies of urinary isolates.</title>
        <authorList>
            <person name="Appleberry H."/>
            <person name="Kula A."/>
            <person name="Wolfe A.J."/>
            <person name="Putonti C."/>
        </authorList>
    </citation>
    <scope>NUCLEOTIDE SEQUENCE [LARGE SCALE GENOMIC DNA]</scope>
    <source>
        <strain evidence="1 2">UMB12529</strain>
    </source>
</reference>
<dbReference type="Proteomes" id="UP001458070">
    <property type="component" value="Unassembled WGS sequence"/>
</dbReference>
<organism evidence="1 2">
    <name type="scientific">Klebsiella grimontii</name>
    <dbReference type="NCBI Taxonomy" id="2058152"/>
    <lineage>
        <taxon>Bacteria</taxon>
        <taxon>Pseudomonadati</taxon>
        <taxon>Pseudomonadota</taxon>
        <taxon>Gammaproteobacteria</taxon>
        <taxon>Enterobacterales</taxon>
        <taxon>Enterobacteriaceae</taxon>
        <taxon>Klebsiella/Raoultella group</taxon>
        <taxon>Klebsiella</taxon>
    </lineage>
</organism>
<comment type="caution">
    <text evidence="1">The sequence shown here is derived from an EMBL/GenBank/DDBJ whole genome shotgun (WGS) entry which is preliminary data.</text>
</comment>
<evidence type="ECO:0008006" key="3">
    <source>
        <dbReference type="Google" id="ProtNLM"/>
    </source>
</evidence>
<keyword evidence="2" id="KW-1185">Reference proteome</keyword>
<proteinExistence type="predicted"/>
<sequence length="390" mass="45941">MIKISTRFSEAFLARYYDFIAEDIILTKLPMLVATYPQSEGFVNYICQNFRKLITSEFDILIDLQHEINRIFPLISESYNPSVYYSECNLQPYICIEQISNIHLNSRNASRQILDLKPEASSELESFSETYNSHYTRLLRDDMLATQNAREIKKICIDFKRNIQDKKTAYDNMPEWIGKLSDIFSYDNIPPYILTELATDIALDYCPMCNESKVGNIIDEDRTYRPALDHFLPKSKYPHFSLSIYNLIPTCHTCNSTFKRDKETFIPMHANPYIIGADNHDLFDFNDLIEYVLYNYSSGLRVKLKTTTPEIDNNMKLFKIRGVYNKKSTKSDILLLAQQFKNYNSHWKNSMTYEVFLELIIGYNPEKSLFEICHGKLKKDIIKFFEDFRW</sequence>
<gene>
    <name evidence="1" type="ORF">AAFL32_11995</name>
</gene>
<name>A0ABU9P1H2_9ENTR</name>
<accession>A0ABU9P1H2</accession>
<dbReference type="RefSeq" id="WP_023339933.1">
    <property type="nucleotide sequence ID" value="NZ_CABGKG010000005.1"/>
</dbReference>
<dbReference type="EMBL" id="JBCGEM010000007">
    <property type="protein sequence ID" value="MEM0624601.1"/>
    <property type="molecule type" value="Genomic_DNA"/>
</dbReference>